<evidence type="ECO:0000259" key="1">
    <source>
        <dbReference type="Pfam" id="PF06114"/>
    </source>
</evidence>
<feature type="domain" description="IrrE N-terminal-like" evidence="1">
    <location>
        <begin position="26"/>
        <end position="78"/>
    </location>
</feature>
<sequence length="153" mass="17768">MMLYEELLTEANKLGIIVKEYNLKTRKGRCCGNRIVINKNLTTQEKCCVLAEELGHYHLTVGDISNQSNISNRKQEVLARRWGYKKNAGILDLINAFKAGCKTKYEIAEFLNITEKYLNEAIEYYTSKYGAYYTIDCYNIMFIPNFRIGKAFF</sequence>
<dbReference type="RefSeq" id="WP_002597382.1">
    <property type="nucleotide sequence ID" value="NZ_KB850956.1"/>
</dbReference>
<gene>
    <name evidence="2" type="ORF">HMPREF1092_00880</name>
</gene>
<dbReference type="Pfam" id="PF06114">
    <property type="entry name" value="Peptidase_M78"/>
    <property type="match status" value="1"/>
</dbReference>
<comment type="caution">
    <text evidence="2">The sequence shown here is derived from an EMBL/GenBank/DDBJ whole genome shotgun (WGS) entry which is preliminary data.</text>
</comment>
<proteinExistence type="predicted"/>
<dbReference type="HOGENOM" id="CLU_137904_0_0_9"/>
<organism evidence="2 3">
    <name type="scientific">Clostridium thermobutyricum</name>
    <dbReference type="NCBI Taxonomy" id="29372"/>
    <lineage>
        <taxon>Bacteria</taxon>
        <taxon>Bacillati</taxon>
        <taxon>Bacillota</taxon>
        <taxon>Clostridia</taxon>
        <taxon>Eubacteriales</taxon>
        <taxon>Clostridiaceae</taxon>
        <taxon>Clostridium</taxon>
    </lineage>
</organism>
<accession>N9WF28</accession>
<protein>
    <recommendedName>
        <fullName evidence="1">IrrE N-terminal-like domain-containing protein</fullName>
    </recommendedName>
</protein>
<reference evidence="2 3" key="1">
    <citation type="submission" date="2013-01" db="EMBL/GenBank/DDBJ databases">
        <title>The Genome Sequence of Clostridium colicanis 209318.</title>
        <authorList>
            <consortium name="The Broad Institute Genome Sequencing Platform"/>
            <person name="Earl A."/>
            <person name="Ward D."/>
            <person name="Feldgarden M."/>
            <person name="Gevers D."/>
            <person name="Courvalin P."/>
            <person name="Lambert T."/>
            <person name="Walker B."/>
            <person name="Young S.K."/>
            <person name="Zeng Q."/>
            <person name="Gargeya S."/>
            <person name="Fitzgerald M."/>
            <person name="Haas B."/>
            <person name="Abouelleil A."/>
            <person name="Alvarado L."/>
            <person name="Arachchi H.M."/>
            <person name="Berlin A.M."/>
            <person name="Chapman S.B."/>
            <person name="Dewar J."/>
            <person name="Goldberg J."/>
            <person name="Griggs A."/>
            <person name="Gujja S."/>
            <person name="Hansen M."/>
            <person name="Howarth C."/>
            <person name="Imamovic A."/>
            <person name="Larimer J."/>
            <person name="McCowan C."/>
            <person name="Murphy C."/>
            <person name="Neiman D."/>
            <person name="Pearson M."/>
            <person name="Priest M."/>
            <person name="Roberts A."/>
            <person name="Saif S."/>
            <person name="Shea T."/>
            <person name="Sisk P."/>
            <person name="Sykes S."/>
            <person name="Wortman J."/>
            <person name="Nusbaum C."/>
            <person name="Birren B."/>
        </authorList>
    </citation>
    <scope>NUCLEOTIDE SEQUENCE [LARGE SCALE GENOMIC DNA]</scope>
    <source>
        <strain evidence="2 3">209318</strain>
    </source>
</reference>
<dbReference type="PATRIC" id="fig|999411.4.peg.855"/>
<dbReference type="eggNOG" id="COG2856">
    <property type="taxonomic scope" value="Bacteria"/>
</dbReference>
<dbReference type="EMBL" id="AGYT01000008">
    <property type="protein sequence ID" value="ENZ01646.1"/>
    <property type="molecule type" value="Genomic_DNA"/>
</dbReference>
<dbReference type="AlphaFoldDB" id="N9WF28"/>
<name>N9WF28_9CLOT</name>
<dbReference type="Proteomes" id="UP000013097">
    <property type="component" value="Unassembled WGS sequence"/>
</dbReference>
<evidence type="ECO:0000313" key="3">
    <source>
        <dbReference type="Proteomes" id="UP000013097"/>
    </source>
</evidence>
<evidence type="ECO:0000313" key="2">
    <source>
        <dbReference type="EMBL" id="ENZ01646.1"/>
    </source>
</evidence>
<dbReference type="InterPro" id="IPR010359">
    <property type="entry name" value="IrrE_HExxH"/>
</dbReference>
<keyword evidence="3" id="KW-1185">Reference proteome</keyword>